<dbReference type="GO" id="GO:0008168">
    <property type="term" value="F:methyltransferase activity"/>
    <property type="evidence" value="ECO:0007669"/>
    <property type="project" value="UniProtKB-KW"/>
</dbReference>
<keyword evidence="3" id="KW-1185">Reference proteome</keyword>
<protein>
    <submittedName>
        <fullName evidence="2">S-adenosyl-L-methionine-dependent methyltransferase</fullName>
    </submittedName>
</protein>
<dbReference type="Pfam" id="PF13649">
    <property type="entry name" value="Methyltransf_25"/>
    <property type="match status" value="1"/>
</dbReference>
<accession>A0AAV9HLG0</accession>
<sequence length="299" mass="33264">MNKNTALGTELGKLFENVDKTAATNKSWEDMLIDNARRVSTPFALQMLNQMGLGEDTAAPFTLFENACGPGVVAPALQQTIKPDVLKQSSILCGDFSEPSVGLVKKRIDNEGWINTEAKRIDGQKTGLADGQFTHVVTSFGYHVIPDSEAALDETIRILKPGGLLGFTTWHKEPGWADEVKEAFATFPFEAPCTVGVQATPWGRWHDVNWVRRTLEAKGIQDVKVNVFAHLTRADDAEHFMSHFSMMIDWIMNSCWSAELRSEHPRDEVHGLLKKHLESKYGGKPWETSWIGIIASGRV</sequence>
<dbReference type="CDD" id="cd02440">
    <property type="entry name" value="AdoMet_MTases"/>
    <property type="match status" value="1"/>
</dbReference>
<dbReference type="GO" id="GO:0032259">
    <property type="term" value="P:methylation"/>
    <property type="evidence" value="ECO:0007669"/>
    <property type="project" value="UniProtKB-KW"/>
</dbReference>
<evidence type="ECO:0000313" key="2">
    <source>
        <dbReference type="EMBL" id="KAK4460905.1"/>
    </source>
</evidence>
<dbReference type="Proteomes" id="UP001321749">
    <property type="component" value="Unassembled WGS sequence"/>
</dbReference>
<comment type="caution">
    <text evidence="2">The sequence shown here is derived from an EMBL/GenBank/DDBJ whole genome shotgun (WGS) entry which is preliminary data.</text>
</comment>
<dbReference type="AlphaFoldDB" id="A0AAV9HLG0"/>
<organism evidence="2 3">
    <name type="scientific">Cladorrhinum samala</name>
    <dbReference type="NCBI Taxonomy" id="585594"/>
    <lineage>
        <taxon>Eukaryota</taxon>
        <taxon>Fungi</taxon>
        <taxon>Dikarya</taxon>
        <taxon>Ascomycota</taxon>
        <taxon>Pezizomycotina</taxon>
        <taxon>Sordariomycetes</taxon>
        <taxon>Sordariomycetidae</taxon>
        <taxon>Sordariales</taxon>
        <taxon>Podosporaceae</taxon>
        <taxon>Cladorrhinum</taxon>
    </lineage>
</organism>
<evidence type="ECO:0000313" key="3">
    <source>
        <dbReference type="Proteomes" id="UP001321749"/>
    </source>
</evidence>
<evidence type="ECO:0000259" key="1">
    <source>
        <dbReference type="Pfam" id="PF13649"/>
    </source>
</evidence>
<reference evidence="2" key="2">
    <citation type="submission" date="2023-06" db="EMBL/GenBank/DDBJ databases">
        <authorList>
            <consortium name="Lawrence Berkeley National Laboratory"/>
            <person name="Mondo S.J."/>
            <person name="Hensen N."/>
            <person name="Bonometti L."/>
            <person name="Westerberg I."/>
            <person name="Brannstrom I.O."/>
            <person name="Guillou S."/>
            <person name="Cros-Aarteil S."/>
            <person name="Calhoun S."/>
            <person name="Haridas S."/>
            <person name="Kuo A."/>
            <person name="Pangilinan J."/>
            <person name="Riley R."/>
            <person name="Labutti K."/>
            <person name="Andreopoulos B."/>
            <person name="Lipzen A."/>
            <person name="Chen C."/>
            <person name="Yanf M."/>
            <person name="Daum C."/>
            <person name="Ng V."/>
            <person name="Clum A."/>
            <person name="Steindorff A."/>
            <person name="Ohm R."/>
            <person name="Martin F."/>
            <person name="Silar P."/>
            <person name="Natvig D."/>
            <person name="Lalanne C."/>
            <person name="Gautier V."/>
            <person name="Ament-Velasquez S.L."/>
            <person name="Kruys A."/>
            <person name="Hutchinson M.I."/>
            <person name="Powell A.J."/>
            <person name="Barry K."/>
            <person name="Miller A.N."/>
            <person name="Grigoriev I.V."/>
            <person name="Debuchy R."/>
            <person name="Gladieux P."/>
            <person name="Thoren M.H."/>
            <person name="Johannesson H."/>
        </authorList>
    </citation>
    <scope>NUCLEOTIDE SEQUENCE</scope>
    <source>
        <strain evidence="2">PSN324</strain>
    </source>
</reference>
<dbReference type="InterPro" id="IPR029063">
    <property type="entry name" value="SAM-dependent_MTases_sf"/>
</dbReference>
<feature type="domain" description="Methyltransferase" evidence="1">
    <location>
        <begin position="66"/>
        <end position="163"/>
    </location>
</feature>
<keyword evidence="2" id="KW-0808">Transferase</keyword>
<reference evidence="2" key="1">
    <citation type="journal article" date="2023" name="Mol. Phylogenet. Evol.">
        <title>Genome-scale phylogeny and comparative genomics of the fungal order Sordariales.</title>
        <authorList>
            <person name="Hensen N."/>
            <person name="Bonometti L."/>
            <person name="Westerberg I."/>
            <person name="Brannstrom I.O."/>
            <person name="Guillou S."/>
            <person name="Cros-Aarteil S."/>
            <person name="Calhoun S."/>
            <person name="Haridas S."/>
            <person name="Kuo A."/>
            <person name="Mondo S."/>
            <person name="Pangilinan J."/>
            <person name="Riley R."/>
            <person name="LaButti K."/>
            <person name="Andreopoulos B."/>
            <person name="Lipzen A."/>
            <person name="Chen C."/>
            <person name="Yan M."/>
            <person name="Daum C."/>
            <person name="Ng V."/>
            <person name="Clum A."/>
            <person name="Steindorff A."/>
            <person name="Ohm R.A."/>
            <person name="Martin F."/>
            <person name="Silar P."/>
            <person name="Natvig D.O."/>
            <person name="Lalanne C."/>
            <person name="Gautier V."/>
            <person name="Ament-Velasquez S.L."/>
            <person name="Kruys A."/>
            <person name="Hutchinson M.I."/>
            <person name="Powell A.J."/>
            <person name="Barry K."/>
            <person name="Miller A.N."/>
            <person name="Grigoriev I.V."/>
            <person name="Debuchy R."/>
            <person name="Gladieux P."/>
            <person name="Hiltunen Thoren M."/>
            <person name="Johannesson H."/>
        </authorList>
    </citation>
    <scope>NUCLEOTIDE SEQUENCE</scope>
    <source>
        <strain evidence="2">PSN324</strain>
    </source>
</reference>
<name>A0AAV9HLG0_9PEZI</name>
<gene>
    <name evidence="2" type="ORF">QBC42DRAFT_347644</name>
</gene>
<proteinExistence type="predicted"/>
<dbReference type="InterPro" id="IPR041698">
    <property type="entry name" value="Methyltransf_25"/>
</dbReference>
<dbReference type="EMBL" id="MU865002">
    <property type="protein sequence ID" value="KAK4460905.1"/>
    <property type="molecule type" value="Genomic_DNA"/>
</dbReference>
<keyword evidence="2" id="KW-0489">Methyltransferase</keyword>
<dbReference type="Gene3D" id="3.40.50.150">
    <property type="entry name" value="Vaccinia Virus protein VP39"/>
    <property type="match status" value="1"/>
</dbReference>
<dbReference type="SUPFAM" id="SSF53335">
    <property type="entry name" value="S-adenosyl-L-methionine-dependent methyltransferases"/>
    <property type="match status" value="1"/>
</dbReference>